<name>A0A285J7F3_9ACTN</name>
<evidence type="ECO:0000313" key="2">
    <source>
        <dbReference type="Proteomes" id="UP000219612"/>
    </source>
</evidence>
<dbReference type="OrthoDB" id="3403782at2"/>
<dbReference type="AlphaFoldDB" id="A0A285J7F3"/>
<organism evidence="1 2">
    <name type="scientific">Paractinoplanes atraurantiacus</name>
    <dbReference type="NCBI Taxonomy" id="1036182"/>
    <lineage>
        <taxon>Bacteria</taxon>
        <taxon>Bacillati</taxon>
        <taxon>Actinomycetota</taxon>
        <taxon>Actinomycetes</taxon>
        <taxon>Micromonosporales</taxon>
        <taxon>Micromonosporaceae</taxon>
        <taxon>Paractinoplanes</taxon>
    </lineage>
</organism>
<sequence>MKHLLAALDGARLHDILLPGYLDTDDGPPRFVQLMGRAYLDLGDRLLHLDGAAYEGALTLSFATKPTTSDYMAGEDEEFATASIGSLFFDTSTAPAITEVRYVTTARHGTRAPDPAPGSALVRCAEFRLRYGGRLFFDPMTFERLRMAASDGYDTWHSNDRPRDEEVFGPIQEHHWTAGTSG</sequence>
<dbReference type="RefSeq" id="WP_097324447.1">
    <property type="nucleotide sequence ID" value="NZ_OBDY01000017.1"/>
</dbReference>
<dbReference type="EMBL" id="OBDY01000017">
    <property type="protein sequence ID" value="SNY55983.1"/>
    <property type="molecule type" value="Genomic_DNA"/>
</dbReference>
<protein>
    <submittedName>
        <fullName evidence="1">Uncharacterized protein</fullName>
    </submittedName>
</protein>
<gene>
    <name evidence="1" type="ORF">SAMN05421748_11732</name>
</gene>
<accession>A0A285J7F3</accession>
<evidence type="ECO:0000313" key="1">
    <source>
        <dbReference type="EMBL" id="SNY55983.1"/>
    </source>
</evidence>
<keyword evidence="2" id="KW-1185">Reference proteome</keyword>
<proteinExistence type="predicted"/>
<reference evidence="1 2" key="1">
    <citation type="submission" date="2017-09" db="EMBL/GenBank/DDBJ databases">
        <authorList>
            <person name="Ehlers B."/>
            <person name="Leendertz F.H."/>
        </authorList>
    </citation>
    <scope>NUCLEOTIDE SEQUENCE [LARGE SCALE GENOMIC DNA]</scope>
    <source>
        <strain evidence="1 2">CGMCC 4.6857</strain>
    </source>
</reference>
<dbReference type="Proteomes" id="UP000219612">
    <property type="component" value="Unassembled WGS sequence"/>
</dbReference>